<keyword evidence="2" id="KW-0472">Membrane</keyword>
<dbReference type="RefSeq" id="WP_142978593.1">
    <property type="nucleotide sequence ID" value="NZ_RKLU01000001.1"/>
</dbReference>
<evidence type="ECO:0000313" key="3">
    <source>
        <dbReference type="EMBL" id="TQQ83676.1"/>
    </source>
</evidence>
<evidence type="ECO:0000313" key="4">
    <source>
        <dbReference type="Proteomes" id="UP000705823"/>
    </source>
</evidence>
<evidence type="ECO:0000256" key="2">
    <source>
        <dbReference type="SAM" id="Phobius"/>
    </source>
</evidence>
<protein>
    <submittedName>
        <fullName evidence="3">Uncharacterized protein</fullName>
    </submittedName>
</protein>
<feature type="region of interest" description="Disordered" evidence="1">
    <location>
        <begin position="1"/>
        <end position="24"/>
    </location>
</feature>
<name>A0A8J8PE34_9EURY</name>
<accession>A0A8J8PE34</accession>
<organism evidence="3 4">
    <name type="scientific">Halonotius terrestris</name>
    <dbReference type="NCBI Taxonomy" id="2487750"/>
    <lineage>
        <taxon>Archaea</taxon>
        <taxon>Methanobacteriati</taxon>
        <taxon>Methanobacteriota</taxon>
        <taxon>Stenosarchaea group</taxon>
        <taxon>Halobacteria</taxon>
        <taxon>Halobacteriales</taxon>
        <taxon>Haloferacaceae</taxon>
        <taxon>Halonotius</taxon>
    </lineage>
</organism>
<proteinExistence type="predicted"/>
<dbReference type="OrthoDB" id="341254at2157"/>
<reference evidence="3" key="1">
    <citation type="submission" date="2019-02" db="EMBL/GenBank/DDBJ databases">
        <title>Halonotius sp. a new haloarchaeum isolated from saline soil.</title>
        <authorList>
            <person name="Duran-Viseras A."/>
            <person name="Sanchez-Porro C."/>
            <person name="Ventosa A."/>
        </authorList>
    </citation>
    <scope>NUCLEOTIDE SEQUENCE</scope>
    <source>
        <strain evidence="3">F15B</strain>
    </source>
</reference>
<dbReference type="EMBL" id="RKLU01000001">
    <property type="protein sequence ID" value="TQQ83676.1"/>
    <property type="molecule type" value="Genomic_DNA"/>
</dbReference>
<sequence>MTGSTSNVGHATAAETDTVGSTVRQDRTALTQSIRWLAFWTAIVLPAIYLPVLSVGIGANTGAVVLGLLGLQLLALRAGHSYTP</sequence>
<keyword evidence="2" id="KW-0812">Transmembrane</keyword>
<comment type="caution">
    <text evidence="3">The sequence shown here is derived from an EMBL/GenBank/DDBJ whole genome shotgun (WGS) entry which is preliminary data.</text>
</comment>
<keyword evidence="4" id="KW-1185">Reference proteome</keyword>
<evidence type="ECO:0000256" key="1">
    <source>
        <dbReference type="SAM" id="MobiDB-lite"/>
    </source>
</evidence>
<dbReference type="Proteomes" id="UP000705823">
    <property type="component" value="Unassembled WGS sequence"/>
</dbReference>
<gene>
    <name evidence="3" type="ORF">EGH24_02500</name>
</gene>
<dbReference type="Pfam" id="PF26071">
    <property type="entry name" value="DUF8028"/>
    <property type="match status" value="1"/>
</dbReference>
<dbReference type="AlphaFoldDB" id="A0A8J8PE34"/>
<keyword evidence="2" id="KW-1133">Transmembrane helix</keyword>
<feature type="transmembrane region" description="Helical" evidence="2">
    <location>
        <begin position="34"/>
        <end position="51"/>
    </location>
</feature>
<dbReference type="InterPro" id="IPR058341">
    <property type="entry name" value="DUF8028"/>
</dbReference>